<gene>
    <name evidence="1" type="ORF">P5X88_20685</name>
</gene>
<sequence length="145" mass="16970">MYTGLRIKVTVKKDFLQMINEINKEESYFSDYVDQFSFLANFAKLKRSELIPSGISAYMPTGWEIGEYPNEQATDGFERQFNIDTGFWAFQCCLKNYDNVVEHFLTDVLANIIESSEHIETKLEEDDESKLFEYVNGEIVRVDFK</sequence>
<dbReference type="EMBL" id="JAROYP010000014">
    <property type="protein sequence ID" value="MDH5163355.1"/>
    <property type="molecule type" value="Genomic_DNA"/>
</dbReference>
<dbReference type="Proteomes" id="UP001159179">
    <property type="component" value="Unassembled WGS sequence"/>
</dbReference>
<reference evidence="1" key="1">
    <citation type="submission" date="2023-03" db="EMBL/GenBank/DDBJ databases">
        <title>Bacterial isolates from washroom surfaces on a university campus.</title>
        <authorList>
            <person name="Holman D.B."/>
            <person name="Gzyl K.E."/>
            <person name="Taheri A.E."/>
        </authorList>
    </citation>
    <scope>NUCLEOTIDE SEQUENCE</scope>
    <source>
        <strain evidence="1">RD03</strain>
    </source>
</reference>
<accession>A0AAW6SYZ9</accession>
<proteinExistence type="predicted"/>
<name>A0AAW6SYZ9_9BACI</name>
<dbReference type="GeneID" id="79870053"/>
<dbReference type="RefSeq" id="WP_180212636.1">
    <property type="nucleotide sequence ID" value="NZ_BOQX01000010.1"/>
</dbReference>
<dbReference type="AlphaFoldDB" id="A0AAW6SYZ9"/>
<organism evidence="1 2">
    <name type="scientific">Heyndrickxia oleronia</name>
    <dbReference type="NCBI Taxonomy" id="38875"/>
    <lineage>
        <taxon>Bacteria</taxon>
        <taxon>Bacillati</taxon>
        <taxon>Bacillota</taxon>
        <taxon>Bacilli</taxon>
        <taxon>Bacillales</taxon>
        <taxon>Bacillaceae</taxon>
        <taxon>Heyndrickxia</taxon>
    </lineage>
</organism>
<evidence type="ECO:0000313" key="2">
    <source>
        <dbReference type="Proteomes" id="UP001159179"/>
    </source>
</evidence>
<protein>
    <submittedName>
        <fullName evidence="1">Uncharacterized protein</fullName>
    </submittedName>
</protein>
<evidence type="ECO:0000313" key="1">
    <source>
        <dbReference type="EMBL" id="MDH5163355.1"/>
    </source>
</evidence>
<comment type="caution">
    <text evidence="1">The sequence shown here is derived from an EMBL/GenBank/DDBJ whole genome shotgun (WGS) entry which is preliminary data.</text>
</comment>